<name>A0ABD5Z4J7_9EURY</name>
<accession>A0ABD5Z4J7</accession>
<dbReference type="RefSeq" id="WP_279529989.1">
    <property type="nucleotide sequence ID" value="NZ_CP122312.1"/>
</dbReference>
<dbReference type="Proteomes" id="UP001596447">
    <property type="component" value="Unassembled WGS sequence"/>
</dbReference>
<evidence type="ECO:0000256" key="1">
    <source>
        <dbReference type="SAM" id="MobiDB-lite"/>
    </source>
</evidence>
<dbReference type="AlphaFoldDB" id="A0ABD5Z4J7"/>
<gene>
    <name evidence="2" type="ORF">ACFQJ9_11730</name>
</gene>
<organism evidence="2 3">
    <name type="scientific">Halospeciosus flavus</name>
    <dbReference type="NCBI Taxonomy" id="3032283"/>
    <lineage>
        <taxon>Archaea</taxon>
        <taxon>Methanobacteriati</taxon>
        <taxon>Methanobacteriota</taxon>
        <taxon>Stenosarchaea group</taxon>
        <taxon>Halobacteria</taxon>
        <taxon>Halobacteriales</taxon>
        <taxon>Halobacteriaceae</taxon>
        <taxon>Halospeciosus</taxon>
    </lineage>
</organism>
<dbReference type="Pfam" id="PF24399">
    <property type="entry name" value="DUF7543"/>
    <property type="match status" value="1"/>
</dbReference>
<evidence type="ECO:0000313" key="3">
    <source>
        <dbReference type="Proteomes" id="UP001596447"/>
    </source>
</evidence>
<evidence type="ECO:0000313" key="2">
    <source>
        <dbReference type="EMBL" id="MFC7200070.1"/>
    </source>
</evidence>
<reference evidence="2 3" key="1">
    <citation type="journal article" date="2019" name="Int. J. Syst. Evol. Microbiol.">
        <title>The Global Catalogue of Microorganisms (GCM) 10K type strain sequencing project: providing services to taxonomists for standard genome sequencing and annotation.</title>
        <authorList>
            <consortium name="The Broad Institute Genomics Platform"/>
            <consortium name="The Broad Institute Genome Sequencing Center for Infectious Disease"/>
            <person name="Wu L."/>
            <person name="Ma J."/>
        </authorList>
    </citation>
    <scope>NUCLEOTIDE SEQUENCE [LARGE SCALE GENOMIC DNA]</scope>
    <source>
        <strain evidence="2 3">XZGYJ-43</strain>
    </source>
</reference>
<protein>
    <submittedName>
        <fullName evidence="2">Uncharacterized protein</fullName>
    </submittedName>
</protein>
<sequence>MSWSEVDARTGRRWERDDGLAVLTLRQTATGDWAVTLDVLEQADDGPRYERRTVADEEAALDRAETLRETHD</sequence>
<feature type="region of interest" description="Disordered" evidence="1">
    <location>
        <begin position="48"/>
        <end position="72"/>
    </location>
</feature>
<dbReference type="InterPro" id="IPR055965">
    <property type="entry name" value="DUF7543"/>
</dbReference>
<keyword evidence="3" id="KW-1185">Reference proteome</keyword>
<proteinExistence type="predicted"/>
<comment type="caution">
    <text evidence="2">The sequence shown here is derived from an EMBL/GenBank/DDBJ whole genome shotgun (WGS) entry which is preliminary data.</text>
</comment>
<dbReference type="EMBL" id="JBHTAR010000011">
    <property type="protein sequence ID" value="MFC7200070.1"/>
    <property type="molecule type" value="Genomic_DNA"/>
</dbReference>